<evidence type="ECO:0000256" key="3">
    <source>
        <dbReference type="ARBA" id="ARBA00012338"/>
    </source>
</evidence>
<evidence type="ECO:0000259" key="6">
    <source>
        <dbReference type="Pfam" id="PF00206"/>
    </source>
</evidence>
<dbReference type="Pfam" id="PF14698">
    <property type="entry name" value="ASL_C2"/>
    <property type="match status" value="1"/>
</dbReference>
<dbReference type="Gene3D" id="1.10.40.30">
    <property type="entry name" value="Fumarase/aspartase (C-terminal domain)"/>
    <property type="match status" value="1"/>
</dbReference>
<comment type="pathway">
    <text evidence="2 5">Amino-acid biosynthesis; L-arginine biosynthesis; L-arginine from L-ornithine and carbamoyl phosphate: step 3/3.</text>
</comment>
<accession>C8PIA4</accession>
<reference evidence="8 9" key="1">
    <citation type="submission" date="2009-07" db="EMBL/GenBank/DDBJ databases">
        <authorList>
            <person name="Madupu R."/>
            <person name="Sebastian Y."/>
            <person name="Durkin A.S."/>
            <person name="Torralba M."/>
            <person name="Methe B."/>
            <person name="Sutton G.G."/>
            <person name="Strausberg R.L."/>
            <person name="Nelson K.E."/>
        </authorList>
    </citation>
    <scope>NUCLEOTIDE SEQUENCE [LARGE SCALE GENOMIC DNA]</scope>
    <source>
        <strain evidence="8 9">RM3268</strain>
    </source>
</reference>
<evidence type="ECO:0000256" key="2">
    <source>
        <dbReference type="ARBA" id="ARBA00004941"/>
    </source>
</evidence>
<dbReference type="eggNOG" id="COG0165">
    <property type="taxonomic scope" value="Bacteria"/>
</dbReference>
<dbReference type="PROSITE" id="PS00163">
    <property type="entry name" value="FUMARATE_LYASES"/>
    <property type="match status" value="1"/>
</dbReference>
<protein>
    <recommendedName>
        <fullName evidence="3 5">Argininosuccinate lyase</fullName>
        <shortName evidence="5">ASAL</shortName>
        <ecNumber evidence="3 5">4.3.2.1</ecNumber>
    </recommendedName>
    <alternativeName>
        <fullName evidence="5">Arginosuccinase</fullName>
    </alternativeName>
</protein>
<feature type="domain" description="Argininosuccinate lyase C-terminal" evidence="7">
    <location>
        <begin position="384"/>
        <end position="451"/>
    </location>
</feature>
<comment type="catalytic activity">
    <reaction evidence="1 5">
        <text>2-(N(omega)-L-arginino)succinate = fumarate + L-arginine</text>
        <dbReference type="Rhea" id="RHEA:24020"/>
        <dbReference type="ChEBI" id="CHEBI:29806"/>
        <dbReference type="ChEBI" id="CHEBI:32682"/>
        <dbReference type="ChEBI" id="CHEBI:57472"/>
        <dbReference type="EC" id="4.3.2.1"/>
    </reaction>
</comment>
<dbReference type="PRINTS" id="PR00149">
    <property type="entry name" value="FUMRATELYASE"/>
</dbReference>
<name>C8PIA4_9BACT</name>
<dbReference type="InterPro" id="IPR022761">
    <property type="entry name" value="Fumarate_lyase_N"/>
</dbReference>
<evidence type="ECO:0000256" key="1">
    <source>
        <dbReference type="ARBA" id="ARBA00000985"/>
    </source>
</evidence>
<dbReference type="InterPro" id="IPR029419">
    <property type="entry name" value="Arg_succ_lyase_C"/>
</dbReference>
<dbReference type="InterPro" id="IPR020557">
    <property type="entry name" value="Fumarate_lyase_CS"/>
</dbReference>
<dbReference type="NCBIfam" id="TIGR00838">
    <property type="entry name" value="argH"/>
    <property type="match status" value="1"/>
</dbReference>
<keyword evidence="5 8" id="KW-0456">Lyase</keyword>
<proteinExistence type="inferred from homology"/>
<dbReference type="Gene3D" id="1.10.275.10">
    <property type="entry name" value="Fumarase/aspartase (N-terminal domain)"/>
    <property type="match status" value="1"/>
</dbReference>
<dbReference type="FunFam" id="1.20.200.10:FF:000002">
    <property type="entry name" value="Argininosuccinate lyase"/>
    <property type="match status" value="1"/>
</dbReference>
<dbReference type="AlphaFoldDB" id="C8PIA4"/>
<comment type="similarity">
    <text evidence="5">Belongs to the lyase 1 family. Argininosuccinate lyase subfamily.</text>
</comment>
<sequence length="479" mass="52858">MRRDLKFYKITENLNEGASVKKMWEGRFSEASSALLEEFNASIGFDRALWQEDIAGSKAHARMLGACGILKADESEKIVAGLDAVFEEIKSGKFEFKTADEDIHMAVEKRLSELIGSDLGGRLHTARSRNDQVALDFRLYVLKSGSAIAEKIRELVEALRDIASEHTGTLMPGYTHLQHAQPVSLAYHLLAYAFMFRRDYERFASSRERNNLCPLGSAALAGTPHPINRGLVARELGFAGVTPNAMDSVSDRDFALEILFNVSVLMTHASRLCEELILWSSQEFGFITISDAYSTGSSIMPQKKNPDVAELIRGKTGRVNGNLVALLTVMKGLPLAYNKDMQEDKEGVFDSVATALASLEILKQMLKTAKFNEQNMLAMTRRGHLTATDLADFLVREKNVPFRRAHFITGKAVAYAENLGLDLSELNAQQLASVDESLGGDAVKFLDLNASKEARKSQGGTANESVMAQIEILNEWLKG</sequence>
<evidence type="ECO:0000313" key="9">
    <source>
        <dbReference type="Proteomes" id="UP000005709"/>
    </source>
</evidence>
<dbReference type="Proteomes" id="UP000005709">
    <property type="component" value="Unassembled WGS sequence"/>
</dbReference>
<keyword evidence="5" id="KW-0963">Cytoplasm</keyword>
<dbReference type="CDD" id="cd01359">
    <property type="entry name" value="Argininosuccinate_lyase"/>
    <property type="match status" value="1"/>
</dbReference>
<dbReference type="SUPFAM" id="SSF48557">
    <property type="entry name" value="L-aspartase-like"/>
    <property type="match status" value="1"/>
</dbReference>
<dbReference type="GO" id="GO:0005829">
    <property type="term" value="C:cytosol"/>
    <property type="evidence" value="ECO:0007669"/>
    <property type="project" value="TreeGrafter"/>
</dbReference>
<evidence type="ECO:0000313" key="8">
    <source>
        <dbReference type="EMBL" id="EEV17494.1"/>
    </source>
</evidence>
<dbReference type="FunFam" id="1.10.275.10:FF:000002">
    <property type="entry name" value="Argininosuccinate lyase"/>
    <property type="match status" value="1"/>
</dbReference>
<feature type="domain" description="Fumarate lyase N-terminal" evidence="6">
    <location>
        <begin position="26"/>
        <end position="321"/>
    </location>
</feature>
<comment type="subcellular location">
    <subcellularLocation>
        <location evidence="5">Cytoplasm</location>
    </subcellularLocation>
</comment>
<evidence type="ECO:0000259" key="7">
    <source>
        <dbReference type="Pfam" id="PF14698"/>
    </source>
</evidence>
<dbReference type="EMBL" id="ACYG01000025">
    <property type="protein sequence ID" value="EEV17494.1"/>
    <property type="molecule type" value="Genomic_DNA"/>
</dbReference>
<dbReference type="PRINTS" id="PR00145">
    <property type="entry name" value="ARGSUCLYASE"/>
</dbReference>
<dbReference type="PANTHER" id="PTHR43814:SF1">
    <property type="entry name" value="ARGININOSUCCINATE LYASE"/>
    <property type="match status" value="1"/>
</dbReference>
<comment type="caution">
    <text evidence="8">The sequence shown here is derived from an EMBL/GenBank/DDBJ whole genome shotgun (WGS) entry which is preliminary data.</text>
</comment>
<dbReference type="EC" id="4.3.2.1" evidence="3 5"/>
<dbReference type="UniPathway" id="UPA00068">
    <property type="reaction ID" value="UER00114"/>
</dbReference>
<dbReference type="GO" id="GO:0042450">
    <property type="term" value="P:L-arginine biosynthetic process via ornithine"/>
    <property type="evidence" value="ECO:0007669"/>
    <property type="project" value="UniProtKB-UniRule"/>
</dbReference>
<dbReference type="Pfam" id="PF00206">
    <property type="entry name" value="Lyase_1"/>
    <property type="match status" value="1"/>
</dbReference>
<dbReference type="InterPro" id="IPR000362">
    <property type="entry name" value="Fumarate_lyase_fam"/>
</dbReference>
<gene>
    <name evidence="5 8" type="primary">argH</name>
    <name evidence="8" type="ORF">CAMGR0001_0085</name>
</gene>
<dbReference type="STRING" id="824.CGRAC_0095"/>
<dbReference type="InterPro" id="IPR009049">
    <property type="entry name" value="Argininosuccinate_lyase"/>
</dbReference>
<organism evidence="8 9">
    <name type="scientific">Campylobacter gracilis RM3268</name>
    <dbReference type="NCBI Taxonomy" id="553220"/>
    <lineage>
        <taxon>Bacteria</taxon>
        <taxon>Pseudomonadati</taxon>
        <taxon>Campylobacterota</taxon>
        <taxon>Epsilonproteobacteria</taxon>
        <taxon>Campylobacterales</taxon>
        <taxon>Campylobacteraceae</taxon>
        <taxon>Campylobacter</taxon>
    </lineage>
</organism>
<dbReference type="HAMAP" id="MF_00006">
    <property type="entry name" value="Arg_succ_lyase"/>
    <property type="match status" value="1"/>
</dbReference>
<dbReference type="InterPro" id="IPR024083">
    <property type="entry name" value="Fumarase/histidase_N"/>
</dbReference>
<dbReference type="InterPro" id="IPR008948">
    <property type="entry name" value="L-Aspartase-like"/>
</dbReference>
<evidence type="ECO:0000256" key="5">
    <source>
        <dbReference type="HAMAP-Rule" id="MF_00006"/>
    </source>
</evidence>
<dbReference type="PANTHER" id="PTHR43814">
    <property type="entry name" value="ARGININOSUCCINATE LYASE"/>
    <property type="match status" value="1"/>
</dbReference>
<dbReference type="Gene3D" id="1.20.200.10">
    <property type="entry name" value="Fumarase/aspartase (Central domain)"/>
    <property type="match status" value="1"/>
</dbReference>
<keyword evidence="5" id="KW-0028">Amino-acid biosynthesis</keyword>
<keyword evidence="4 5" id="KW-0055">Arginine biosynthesis</keyword>
<keyword evidence="9" id="KW-1185">Reference proteome</keyword>
<dbReference type="GO" id="GO:0004056">
    <property type="term" value="F:argininosuccinate lyase activity"/>
    <property type="evidence" value="ECO:0007669"/>
    <property type="project" value="UniProtKB-UniRule"/>
</dbReference>
<evidence type="ECO:0000256" key="4">
    <source>
        <dbReference type="ARBA" id="ARBA00022571"/>
    </source>
</evidence>